<keyword evidence="11" id="KW-0675">Receptor</keyword>
<evidence type="ECO:0000313" key="11">
    <source>
        <dbReference type="EMBL" id="KFM70863.1"/>
    </source>
</evidence>
<evidence type="ECO:0000256" key="8">
    <source>
        <dbReference type="SAM" id="MobiDB-lite"/>
    </source>
</evidence>
<dbReference type="Gene3D" id="2.30.30.140">
    <property type="match status" value="1"/>
</dbReference>
<comment type="subcellular location">
    <subcellularLocation>
        <location evidence="2">Endoplasmic reticulum membrane</location>
    </subcellularLocation>
    <subcellularLocation>
        <location evidence="1">Membrane</location>
        <topology evidence="1">Multi-pass membrane protein</topology>
    </subcellularLocation>
</comment>
<evidence type="ECO:0000256" key="1">
    <source>
        <dbReference type="ARBA" id="ARBA00004141"/>
    </source>
</evidence>
<dbReference type="InterPro" id="IPR001171">
    <property type="entry name" value="ERG24_DHCR-like"/>
</dbReference>
<feature type="transmembrane region" description="Helical" evidence="9">
    <location>
        <begin position="420"/>
        <end position="441"/>
    </location>
</feature>
<protein>
    <submittedName>
        <fullName evidence="11">Lamin-B receptor</fullName>
    </submittedName>
</protein>
<feature type="transmembrane region" description="Helical" evidence="9">
    <location>
        <begin position="240"/>
        <end position="263"/>
    </location>
</feature>
<feature type="region of interest" description="Disordered" evidence="8">
    <location>
        <begin position="48"/>
        <end position="156"/>
    </location>
</feature>
<keyword evidence="12" id="KW-1185">Reference proteome</keyword>
<evidence type="ECO:0000313" key="12">
    <source>
        <dbReference type="Proteomes" id="UP000054359"/>
    </source>
</evidence>
<evidence type="ECO:0000259" key="10">
    <source>
        <dbReference type="SMART" id="SM00333"/>
    </source>
</evidence>
<dbReference type="Proteomes" id="UP000054359">
    <property type="component" value="Unassembled WGS sequence"/>
</dbReference>
<dbReference type="PANTHER" id="PTHR21257:SF52">
    <property type="entry name" value="DELTA(14)-STEROL REDUCTASE TM7SF2"/>
    <property type="match status" value="1"/>
</dbReference>
<dbReference type="GO" id="GO:0016126">
    <property type="term" value="P:sterol biosynthetic process"/>
    <property type="evidence" value="ECO:0007669"/>
    <property type="project" value="InterPro"/>
</dbReference>
<dbReference type="PANTHER" id="PTHR21257">
    <property type="entry name" value="DELTA(14)-STEROL REDUCTASE"/>
    <property type="match status" value="1"/>
</dbReference>
<evidence type="ECO:0000256" key="3">
    <source>
        <dbReference type="ARBA" id="ARBA00005402"/>
    </source>
</evidence>
<evidence type="ECO:0000256" key="4">
    <source>
        <dbReference type="ARBA" id="ARBA00022692"/>
    </source>
</evidence>
<dbReference type="CDD" id="cd20386">
    <property type="entry name" value="Tudor_PHF20-like"/>
    <property type="match status" value="1"/>
</dbReference>
<gene>
    <name evidence="11" type="ORF">X975_22860</name>
</gene>
<dbReference type="InterPro" id="IPR019023">
    <property type="entry name" value="Lamin-B_rcpt_of_tudor"/>
</dbReference>
<feature type="non-terminal residue" evidence="11">
    <location>
        <position position="446"/>
    </location>
</feature>
<evidence type="ECO:0000256" key="7">
    <source>
        <dbReference type="ARBA" id="ARBA00023136"/>
    </source>
</evidence>
<dbReference type="InterPro" id="IPR002999">
    <property type="entry name" value="Tudor"/>
</dbReference>
<name>A0A087U0H4_STEMI</name>
<keyword evidence="5" id="KW-0256">Endoplasmic reticulum</keyword>
<feature type="transmembrane region" description="Helical" evidence="9">
    <location>
        <begin position="284"/>
        <end position="310"/>
    </location>
</feature>
<keyword evidence="6 9" id="KW-1133">Transmembrane helix</keyword>
<feature type="compositionally biased region" description="Basic and acidic residues" evidence="8">
    <location>
        <begin position="50"/>
        <end position="63"/>
    </location>
</feature>
<keyword evidence="4 9" id="KW-0812">Transmembrane</keyword>
<feature type="region of interest" description="Disordered" evidence="8">
    <location>
        <begin position="197"/>
        <end position="229"/>
    </location>
</feature>
<accession>A0A087U0H4</accession>
<dbReference type="EMBL" id="KK117580">
    <property type="protein sequence ID" value="KFM70863.1"/>
    <property type="molecule type" value="Genomic_DNA"/>
</dbReference>
<sequence>MSSNKHKKGDRIQARWSGSNTYYDAKILDVLSKTYKVQFDDGSISSVKFSDIKELPPSKESTSKRTTRSRSRSGGRAARTQSHSPSRRTPERKAKETAKVVALKVEKKTPSKAEKKKADETSTYNSIKKDETDSAVKSSLKRERIGSANEESKESFSKTITNSYMFKEANVVVSDLGSAHYRSSRLAALRALETTKPVSDSNTETAKRNAVPTSEAKYSDDEEEEEEVIPKPKTRRSLQILYFFGTVLRIILMPTSLLFLIFSCTKKQCTVLDTPQFYSKWRDFFNAIIIPLSTVIAFHLFQSILALIPLGRKVTGFPFDAKKITLEYRLNGFLCLIFSIFGLLIPAYLGVYMNWGYDKFRAIGLSCAIYSVLFALILHIISTVKGDGDVQSKVPVLGNFYNGVYINPVLFGKVDIKTSFIRAGLIGSVLINLSILLKLFLMKGYI</sequence>
<feature type="compositionally biased region" description="Basic and acidic residues" evidence="8">
    <location>
        <begin position="88"/>
        <end position="120"/>
    </location>
</feature>
<feature type="transmembrane region" description="Helical" evidence="9">
    <location>
        <begin position="330"/>
        <end position="351"/>
    </location>
</feature>
<feature type="transmembrane region" description="Helical" evidence="9">
    <location>
        <begin position="363"/>
        <end position="381"/>
    </location>
</feature>
<organism evidence="11 12">
    <name type="scientific">Stegodyphus mimosarum</name>
    <name type="common">African social velvet spider</name>
    <dbReference type="NCBI Taxonomy" id="407821"/>
    <lineage>
        <taxon>Eukaryota</taxon>
        <taxon>Metazoa</taxon>
        <taxon>Ecdysozoa</taxon>
        <taxon>Arthropoda</taxon>
        <taxon>Chelicerata</taxon>
        <taxon>Arachnida</taxon>
        <taxon>Araneae</taxon>
        <taxon>Araneomorphae</taxon>
        <taxon>Entelegynae</taxon>
        <taxon>Eresoidea</taxon>
        <taxon>Eresidae</taxon>
        <taxon>Stegodyphus</taxon>
    </lineage>
</organism>
<dbReference type="SMART" id="SM00333">
    <property type="entry name" value="TUDOR"/>
    <property type="match status" value="1"/>
</dbReference>
<reference evidence="11 12" key="1">
    <citation type="submission" date="2013-11" db="EMBL/GenBank/DDBJ databases">
        <title>Genome sequencing of Stegodyphus mimosarum.</title>
        <authorList>
            <person name="Bechsgaard J."/>
        </authorList>
    </citation>
    <scope>NUCLEOTIDE SEQUENCE [LARGE SCALE GENOMIC DNA]</scope>
</reference>
<dbReference type="SUPFAM" id="SSF63748">
    <property type="entry name" value="Tudor/PWWP/MBT"/>
    <property type="match status" value="1"/>
</dbReference>
<feature type="domain" description="Tudor" evidence="10">
    <location>
        <begin position="4"/>
        <end position="60"/>
    </location>
</feature>
<dbReference type="OrthoDB" id="5326588at2759"/>
<dbReference type="GO" id="GO:0050613">
    <property type="term" value="F:Delta14-sterol reductase activity"/>
    <property type="evidence" value="ECO:0007669"/>
    <property type="project" value="TreeGrafter"/>
</dbReference>
<evidence type="ECO:0000256" key="5">
    <source>
        <dbReference type="ARBA" id="ARBA00022824"/>
    </source>
</evidence>
<keyword evidence="7 9" id="KW-0472">Membrane</keyword>
<dbReference type="AlphaFoldDB" id="A0A087U0H4"/>
<dbReference type="Pfam" id="PF09465">
    <property type="entry name" value="LBR_tudor"/>
    <property type="match status" value="1"/>
</dbReference>
<dbReference type="GO" id="GO:0005789">
    <property type="term" value="C:endoplasmic reticulum membrane"/>
    <property type="evidence" value="ECO:0007669"/>
    <property type="project" value="UniProtKB-SubCell"/>
</dbReference>
<evidence type="ECO:0000256" key="6">
    <source>
        <dbReference type="ARBA" id="ARBA00022989"/>
    </source>
</evidence>
<evidence type="ECO:0000256" key="2">
    <source>
        <dbReference type="ARBA" id="ARBA00004586"/>
    </source>
</evidence>
<feature type="compositionally biased region" description="Basic and acidic residues" evidence="8">
    <location>
        <begin position="127"/>
        <end position="156"/>
    </location>
</feature>
<evidence type="ECO:0000256" key="9">
    <source>
        <dbReference type="SAM" id="Phobius"/>
    </source>
</evidence>
<comment type="similarity">
    <text evidence="3">Belongs to the ERG4/ERG24 family.</text>
</comment>
<dbReference type="Pfam" id="PF01222">
    <property type="entry name" value="ERG4_ERG24"/>
    <property type="match status" value="1"/>
</dbReference>
<proteinExistence type="inferred from homology"/>
<dbReference type="STRING" id="407821.A0A087U0H4"/>